<name>A0A1M7LCR5_9FLAO</name>
<protein>
    <submittedName>
        <fullName evidence="1">Uncharacterized protein</fullName>
    </submittedName>
</protein>
<gene>
    <name evidence="1" type="ORF">SAMN05444366_4064</name>
</gene>
<dbReference type="RefSeq" id="WP_072975276.1">
    <property type="nucleotide sequence ID" value="NZ_FRBY01000006.1"/>
</dbReference>
<accession>A0A1M7LCR5</accession>
<dbReference type="STRING" id="29534.SAMN05444366_4064"/>
<evidence type="ECO:0000313" key="2">
    <source>
        <dbReference type="Proteomes" id="UP000184121"/>
    </source>
</evidence>
<dbReference type="AlphaFoldDB" id="A0A1M7LCR5"/>
<evidence type="ECO:0000313" key="1">
    <source>
        <dbReference type="EMBL" id="SHM75886.1"/>
    </source>
</evidence>
<reference evidence="2" key="1">
    <citation type="submission" date="2016-11" db="EMBL/GenBank/DDBJ databases">
        <authorList>
            <person name="Varghese N."/>
            <person name="Submissions S."/>
        </authorList>
    </citation>
    <scope>NUCLEOTIDE SEQUENCE [LARGE SCALE GENOMIC DNA]</scope>
    <source>
        <strain evidence="2">DSM 1811</strain>
    </source>
</reference>
<dbReference type="EMBL" id="FRBY01000006">
    <property type="protein sequence ID" value="SHM75886.1"/>
    <property type="molecule type" value="Genomic_DNA"/>
</dbReference>
<sequence length="180" mass="21842">MLEYLTKLEINKNLRINYSKEFLDKENTDFITMPLENFLQKYYSKLDAFDEEVWEKTLLNLVKLAYDEKTFNKMVENFGYSSIEKHDFKKQFDFFDELKNDNRLDIDTKKFIGFMAGNHFFDKYVFSIKDWFNSYYWANPYLSVTNSTEKANFTINHILSSPYGLNYLKSVLPRLNHWRR</sequence>
<keyword evidence="2" id="KW-1185">Reference proteome</keyword>
<organism evidence="1 2">
    <name type="scientific">Flavobacterium saccharophilum</name>
    <dbReference type="NCBI Taxonomy" id="29534"/>
    <lineage>
        <taxon>Bacteria</taxon>
        <taxon>Pseudomonadati</taxon>
        <taxon>Bacteroidota</taxon>
        <taxon>Flavobacteriia</taxon>
        <taxon>Flavobacteriales</taxon>
        <taxon>Flavobacteriaceae</taxon>
        <taxon>Flavobacterium</taxon>
    </lineage>
</organism>
<dbReference type="OrthoDB" id="1344400at2"/>
<dbReference type="Proteomes" id="UP000184121">
    <property type="component" value="Unassembled WGS sequence"/>
</dbReference>
<proteinExistence type="predicted"/>